<organism evidence="3 4">
    <name type="scientific">Porphyridium purpureum</name>
    <name type="common">Red alga</name>
    <name type="synonym">Porphyridium cruentum</name>
    <dbReference type="NCBI Taxonomy" id="35688"/>
    <lineage>
        <taxon>Eukaryota</taxon>
        <taxon>Rhodophyta</taxon>
        <taxon>Bangiophyceae</taxon>
        <taxon>Porphyridiales</taxon>
        <taxon>Porphyridiaceae</taxon>
        <taxon>Porphyridium</taxon>
    </lineage>
</organism>
<dbReference type="OMA" id="HLLCEAA"/>
<dbReference type="InterPro" id="IPR000146">
    <property type="entry name" value="FBPase_class-1"/>
</dbReference>
<keyword evidence="4" id="KW-1185">Reference proteome</keyword>
<dbReference type="Proteomes" id="UP000324585">
    <property type="component" value="Unassembled WGS sequence"/>
</dbReference>
<reference evidence="4" key="1">
    <citation type="journal article" date="2019" name="Nat. Commun.">
        <title>Expansion of phycobilisome linker gene families in mesophilic red algae.</title>
        <authorList>
            <person name="Lee J."/>
            <person name="Kim D."/>
            <person name="Bhattacharya D."/>
            <person name="Yoon H.S."/>
        </authorList>
    </citation>
    <scope>NUCLEOTIDE SEQUENCE [LARGE SCALE GENOMIC DNA]</scope>
    <source>
        <strain evidence="4">CCMP 1328</strain>
    </source>
</reference>
<dbReference type="EMBL" id="VRMN01000001">
    <property type="protein sequence ID" value="KAA8499964.1"/>
    <property type="molecule type" value="Genomic_DNA"/>
</dbReference>
<dbReference type="AlphaFoldDB" id="A0A5J4ZAI3"/>
<dbReference type="PANTHER" id="PTHR11556">
    <property type="entry name" value="FRUCTOSE-1,6-BISPHOSPHATASE-RELATED"/>
    <property type="match status" value="1"/>
</dbReference>
<feature type="domain" description="Fructose-1-6-bisphosphatase class I N-terminal" evidence="2">
    <location>
        <begin position="38"/>
        <end position="202"/>
    </location>
</feature>
<dbReference type="GO" id="GO:0006002">
    <property type="term" value="P:fructose 6-phosphate metabolic process"/>
    <property type="evidence" value="ECO:0007669"/>
    <property type="project" value="TreeGrafter"/>
</dbReference>
<sequence length="338" mass="36865">MSSEVASPMSPLGANVRKGKAATVFPSHVRRSFKHHPTDYTGELVRLLDDLSLVTHGISAHVAEADEQIRYGKVGNQKITSDFVTREVYHSLANDGYACLILSKGTQAPLTFPEYVPHGGYVVCLSPLSYDSLNDHFLSAAGTVFSVYKRKSSASLPGRSMDLQQNLGDQVAAGYCVYSSATTLYYTLGQGLYSFVLHPLARQYFLQPNHKLMWEPNVTCVYLDRNLLREDTPLAHAVKKFVQDHNLRVGDSGCAVVNVALCIQNGGLLVWKDAHLLCEAAPISFLVEQGMGVAVSDQGQRVLDLKSVEGNYHAPLTICCGPASAVEEICATMQSLQK</sequence>
<dbReference type="SUPFAM" id="SSF56655">
    <property type="entry name" value="Carbohydrate phosphatase"/>
    <property type="match status" value="1"/>
</dbReference>
<comment type="caution">
    <text evidence="3">The sequence shown here is derived from an EMBL/GenBank/DDBJ whole genome shotgun (WGS) entry which is preliminary data.</text>
</comment>
<dbReference type="GO" id="GO:0005986">
    <property type="term" value="P:sucrose biosynthetic process"/>
    <property type="evidence" value="ECO:0007669"/>
    <property type="project" value="TreeGrafter"/>
</dbReference>
<dbReference type="Gene3D" id="3.30.540.10">
    <property type="entry name" value="Fructose-1,6-Bisphosphatase, subunit A, domain 1"/>
    <property type="match status" value="1"/>
</dbReference>
<name>A0A5J4ZAI3_PORPP</name>
<dbReference type="GO" id="GO:0005737">
    <property type="term" value="C:cytoplasm"/>
    <property type="evidence" value="ECO:0007669"/>
    <property type="project" value="TreeGrafter"/>
</dbReference>
<evidence type="ECO:0000256" key="1">
    <source>
        <dbReference type="ARBA" id="ARBA00024331"/>
    </source>
</evidence>
<dbReference type="GO" id="GO:0006094">
    <property type="term" value="P:gluconeogenesis"/>
    <property type="evidence" value="ECO:0007669"/>
    <property type="project" value="TreeGrafter"/>
</dbReference>
<accession>A0A5J4ZAI3</accession>
<dbReference type="GO" id="GO:0042132">
    <property type="term" value="F:fructose 1,6-bisphosphate 1-phosphatase activity"/>
    <property type="evidence" value="ECO:0007669"/>
    <property type="project" value="TreeGrafter"/>
</dbReference>
<dbReference type="Pfam" id="PF00316">
    <property type="entry name" value="FBPase"/>
    <property type="match status" value="1"/>
</dbReference>
<dbReference type="OrthoDB" id="322at2759"/>
<dbReference type="InterPro" id="IPR033391">
    <property type="entry name" value="FBPase_N"/>
</dbReference>
<evidence type="ECO:0000313" key="3">
    <source>
        <dbReference type="EMBL" id="KAA8499964.1"/>
    </source>
</evidence>
<dbReference type="Gene3D" id="3.40.190.80">
    <property type="match status" value="1"/>
</dbReference>
<dbReference type="PANTHER" id="PTHR11556:SF35">
    <property type="entry name" value="SEDOHEPTULOSE-1,7-BISPHOSPHATASE, CHLOROPLASTIC"/>
    <property type="match status" value="1"/>
</dbReference>
<dbReference type="GO" id="GO:0030388">
    <property type="term" value="P:fructose 1,6-bisphosphate metabolic process"/>
    <property type="evidence" value="ECO:0007669"/>
    <property type="project" value="TreeGrafter"/>
</dbReference>
<evidence type="ECO:0000259" key="2">
    <source>
        <dbReference type="Pfam" id="PF00316"/>
    </source>
</evidence>
<proteinExistence type="predicted"/>
<evidence type="ECO:0000313" key="4">
    <source>
        <dbReference type="Proteomes" id="UP000324585"/>
    </source>
</evidence>
<gene>
    <name evidence="3" type="ORF">FVE85_7549</name>
</gene>
<comment type="pathway">
    <text evidence="1">Carbohydrate biosynthesis.</text>
</comment>
<protein>
    <submittedName>
        <fullName evidence="3">Fructose-1,6-bisphosphatase class 1</fullName>
    </submittedName>
</protein>
<dbReference type="GO" id="GO:0006000">
    <property type="term" value="P:fructose metabolic process"/>
    <property type="evidence" value="ECO:0007669"/>
    <property type="project" value="TreeGrafter"/>
</dbReference>